<evidence type="ECO:0008006" key="2">
    <source>
        <dbReference type="Google" id="ProtNLM"/>
    </source>
</evidence>
<name>A0A0F9MMA4_9ZZZZ</name>
<dbReference type="AlphaFoldDB" id="A0A0F9MMA4"/>
<accession>A0A0F9MMA4</accession>
<evidence type="ECO:0000313" key="1">
    <source>
        <dbReference type="EMBL" id="KKM77975.1"/>
    </source>
</evidence>
<sequence length="470" mass="52150">MTEQQTHLDNGWQLSADAIAFYREHPALFAEQQLNVKPYKEQVDLLNAVIRDAKWTSWVSGHGPGKSTALSLLGLTFIYLFWPTKVVATAPKREQLYDILWPEAKRILDHSMLNTDFEWQKTKISLKGHESDSVMLARTSATPESLAGQHSENILYIVDEASGVDERTFETIEGSQTGGKSLICLAGNGTQPQGYFFDSHHKDKAQWYRIATSVEDHPNVLPEYAQRIAKKWGKGSDVYRVRVEGKFPRGDPHTFIPLDRVEAAILRGISPEGPISIGVDVARFGDDRTVCIGRSGGHVFSDHVDLASSAVDETAGAVIHYLQGLRHATGNQAIARIQVDDSGVGGGVTDILRRGEQQYGYVVHPCNFGGAGNDEYDDEATIMWANLRDCIDLIELPDIEDLVGEVSTRRFYMTATSKFGSRIKLESKKDYKARALRSPDFADALVLCCAEGDKIDLGDMEVIQSTTDWD</sequence>
<dbReference type="EMBL" id="LAZR01008564">
    <property type="protein sequence ID" value="KKM77975.1"/>
    <property type="molecule type" value="Genomic_DNA"/>
</dbReference>
<gene>
    <name evidence="1" type="ORF">LCGC14_1364610</name>
</gene>
<dbReference type="InterPro" id="IPR027417">
    <property type="entry name" value="P-loop_NTPase"/>
</dbReference>
<dbReference type="Gene3D" id="3.30.420.240">
    <property type="match status" value="1"/>
</dbReference>
<protein>
    <recommendedName>
        <fullName evidence="2">Phage terminase large subunit N-terminal domain-containing protein</fullName>
    </recommendedName>
</protein>
<organism evidence="1">
    <name type="scientific">marine sediment metagenome</name>
    <dbReference type="NCBI Taxonomy" id="412755"/>
    <lineage>
        <taxon>unclassified sequences</taxon>
        <taxon>metagenomes</taxon>
        <taxon>ecological metagenomes</taxon>
    </lineage>
</organism>
<proteinExistence type="predicted"/>
<reference evidence="1" key="1">
    <citation type="journal article" date="2015" name="Nature">
        <title>Complex archaea that bridge the gap between prokaryotes and eukaryotes.</title>
        <authorList>
            <person name="Spang A."/>
            <person name="Saw J.H."/>
            <person name="Jorgensen S.L."/>
            <person name="Zaremba-Niedzwiedzka K."/>
            <person name="Martijn J."/>
            <person name="Lind A.E."/>
            <person name="van Eijk R."/>
            <person name="Schleper C."/>
            <person name="Guy L."/>
            <person name="Ettema T.J."/>
        </authorList>
    </citation>
    <scope>NUCLEOTIDE SEQUENCE</scope>
</reference>
<comment type="caution">
    <text evidence="1">The sequence shown here is derived from an EMBL/GenBank/DDBJ whole genome shotgun (WGS) entry which is preliminary data.</text>
</comment>
<dbReference type="Gene3D" id="3.40.50.300">
    <property type="entry name" value="P-loop containing nucleotide triphosphate hydrolases"/>
    <property type="match status" value="1"/>
</dbReference>